<dbReference type="GO" id="GO:0009313">
    <property type="term" value="P:oligosaccharide catabolic process"/>
    <property type="evidence" value="ECO:0007669"/>
    <property type="project" value="TreeGrafter"/>
</dbReference>
<dbReference type="EMBL" id="LQZP01000220">
    <property type="protein sequence ID" value="KXT91360.1"/>
    <property type="molecule type" value="Genomic_DNA"/>
</dbReference>
<dbReference type="Proteomes" id="UP000070053">
    <property type="component" value="Unassembled WGS sequence"/>
</dbReference>
<proteinExistence type="predicted"/>
<dbReference type="EC" id="3.2.1.24" evidence="2"/>
<evidence type="ECO:0000259" key="1">
    <source>
        <dbReference type="Pfam" id="PF17677"/>
    </source>
</evidence>
<comment type="caution">
    <text evidence="2">The sequence shown here is derived from an EMBL/GenBank/DDBJ whole genome shotgun (WGS) entry which is preliminary data.</text>
</comment>
<dbReference type="PANTHER" id="PTHR46017">
    <property type="entry name" value="ALPHA-MANNOSIDASE 2C1"/>
    <property type="match status" value="1"/>
</dbReference>
<dbReference type="Gene3D" id="2.60.40.2220">
    <property type="match status" value="1"/>
</dbReference>
<dbReference type="InterPro" id="IPR011013">
    <property type="entry name" value="Gal_mutarotase_sf_dom"/>
</dbReference>
<dbReference type="GO" id="GO:0004559">
    <property type="term" value="F:alpha-mannosidase activity"/>
    <property type="evidence" value="ECO:0007669"/>
    <property type="project" value="UniProtKB-EC"/>
</dbReference>
<dbReference type="Gene3D" id="2.70.98.30">
    <property type="entry name" value="Golgi alpha-mannosidase II, domain 4"/>
    <property type="match status" value="1"/>
</dbReference>
<accession>A0A139PMC8</accession>
<dbReference type="PANTHER" id="PTHR46017:SF2">
    <property type="entry name" value="MANNOSYLGLYCERATE HYDROLASE"/>
    <property type="match status" value="1"/>
</dbReference>
<gene>
    <name evidence="2" type="ORF">SORDD21_00862</name>
</gene>
<evidence type="ECO:0000313" key="2">
    <source>
        <dbReference type="EMBL" id="KXT91360.1"/>
    </source>
</evidence>
<keyword evidence="2" id="KW-0378">Hydrolase</keyword>
<dbReference type="SUPFAM" id="SSF74650">
    <property type="entry name" value="Galactose mutarotase-like"/>
    <property type="match status" value="1"/>
</dbReference>
<reference evidence="2 3" key="1">
    <citation type="submission" date="2016-01" db="EMBL/GenBank/DDBJ databases">
        <title>Highly variable Streptococcus oralis are common among viridans streptococci isolated from primates.</title>
        <authorList>
            <person name="Denapaite D."/>
            <person name="Rieger M."/>
            <person name="Koendgen S."/>
            <person name="Brueckner R."/>
            <person name="Ochigava I."/>
            <person name="Kappeler P."/>
            <person name="Maetz-Rensing K."/>
            <person name="Leendertz F."/>
            <person name="Hakenbeck R."/>
        </authorList>
    </citation>
    <scope>NUCLEOTIDE SEQUENCE [LARGE SCALE GENOMIC DNA]</scope>
    <source>
        <strain evidence="2 3">DD21</strain>
    </source>
</reference>
<dbReference type="GO" id="GO:0030246">
    <property type="term" value="F:carbohydrate binding"/>
    <property type="evidence" value="ECO:0007669"/>
    <property type="project" value="InterPro"/>
</dbReference>
<dbReference type="PATRIC" id="fig|1303.81.peg.1059"/>
<dbReference type="Pfam" id="PF17677">
    <property type="entry name" value="Glyco_hydro38C2"/>
    <property type="match status" value="1"/>
</dbReference>
<name>A0A139PMC8_STROR</name>
<dbReference type="AlphaFoldDB" id="A0A139PMC8"/>
<protein>
    <submittedName>
        <fullName evidence="2">Alpha-mannosidase</fullName>
        <ecNumber evidence="2">3.2.1.24</ecNumber>
    </submittedName>
</protein>
<sequence>MTRPNKPAASWENPENPQHQQAFVSLYDDEKGVTVANKGLHEYEILGDDTIAMTILRASGELGDWGYFPTPEAQCLREFEVEFALECHQAQERFSAFRRAKAFQTPFTSLQVAKQEGSVAATGSLLSHAALSLPQVCPTAFKVAENEEGYVLRYYNMSQENVRISEHQQTILDLLERPYPVHSGLLAPQEIRTELIKKEDI</sequence>
<dbReference type="InterPro" id="IPR041147">
    <property type="entry name" value="GH38_C"/>
</dbReference>
<feature type="domain" description="Glycosyl hydrolases family 38 C-terminal" evidence="1">
    <location>
        <begin position="136"/>
        <end position="193"/>
    </location>
</feature>
<evidence type="ECO:0000313" key="3">
    <source>
        <dbReference type="Proteomes" id="UP000070053"/>
    </source>
</evidence>
<organism evidence="2 3">
    <name type="scientific">Streptococcus oralis</name>
    <dbReference type="NCBI Taxonomy" id="1303"/>
    <lineage>
        <taxon>Bacteria</taxon>
        <taxon>Bacillati</taxon>
        <taxon>Bacillota</taxon>
        <taxon>Bacilli</taxon>
        <taxon>Lactobacillales</taxon>
        <taxon>Streptococcaceae</taxon>
        <taxon>Streptococcus</taxon>
    </lineage>
</organism>
<keyword evidence="2" id="KW-0326">Glycosidase</keyword>